<gene>
    <name evidence="1" type="ORF">PSAKL28_38370</name>
</gene>
<dbReference type="EMBL" id="CP009048">
    <property type="protein sequence ID" value="AIL62987.1"/>
    <property type="molecule type" value="Genomic_DNA"/>
</dbReference>
<proteinExistence type="predicted"/>
<dbReference type="AlphaFoldDB" id="A0A077FC91"/>
<evidence type="ECO:0000313" key="1">
    <source>
        <dbReference type="EMBL" id="AIL62987.1"/>
    </source>
</evidence>
<reference evidence="1 2" key="1">
    <citation type="submission" date="2014-07" db="EMBL/GenBank/DDBJ databases">
        <authorList>
            <person name="Lee K."/>
            <person name="Lim J.Y."/>
            <person name="Hwang I."/>
        </authorList>
    </citation>
    <scope>NUCLEOTIDE SEQUENCE [LARGE SCALE GENOMIC DNA]</scope>
    <source>
        <strain evidence="1 2">KL28</strain>
    </source>
</reference>
<dbReference type="Proteomes" id="UP000028931">
    <property type="component" value="Chromosome"/>
</dbReference>
<protein>
    <submittedName>
        <fullName evidence="1">Uncharacterized protein</fullName>
    </submittedName>
</protein>
<accession>A0A077FC91</accession>
<dbReference type="HOGENOM" id="CLU_3010903_0_0_6"/>
<sequence length="56" mass="6259">MYADYPPRLHSFLRNGAFCHQTITQRVDPCASAGVYNAPRFTCDPNAYRALLLTPG</sequence>
<organism evidence="1 2">
    <name type="scientific">Pseudomonas alkylphenolica</name>
    <dbReference type="NCBI Taxonomy" id="237609"/>
    <lineage>
        <taxon>Bacteria</taxon>
        <taxon>Pseudomonadati</taxon>
        <taxon>Pseudomonadota</taxon>
        <taxon>Gammaproteobacteria</taxon>
        <taxon>Pseudomonadales</taxon>
        <taxon>Pseudomonadaceae</taxon>
        <taxon>Pseudomonas</taxon>
    </lineage>
</organism>
<evidence type="ECO:0000313" key="2">
    <source>
        <dbReference type="Proteomes" id="UP000028931"/>
    </source>
</evidence>
<dbReference type="KEGG" id="palk:PSAKL28_38370"/>
<name>A0A077FC91_9PSED</name>